<evidence type="ECO:0000256" key="9">
    <source>
        <dbReference type="RuleBase" id="RU000688"/>
    </source>
</evidence>
<sequence>MDTQGNHSCHLQMQYQCPQLPPRLMVFFLLWDILIFVAILLGNTMVIASVARYSNMRSPTNILLASLATGDLFVAFVCLPVDVALGLGAIPWVNPWHCLGGALSILSVSAVSTWHMTAVTFERYLAITKPYKHQTLMSHKKVSTMIACVWVSAVLFSALGLADFGNDLPCLQEGCCDLLLAISPTLRIMSIVIGSLLPCMVMTVLYTKIIRCAQLQLKRINASEVQSNHRHNRVTGAFLKQLTHKFQRRDLKAAKTVALILGAFLLAWSPASLIAVSDIVFPSFIHSHYSVFYGLQLGLFHIAFSNSFVNPVIYCHRNRDFRLSFLKLLHWILPGKLKRQERMLENQGVITINCVANTKVENDVLGLYLSPPQ</sequence>
<feature type="transmembrane region" description="Helical" evidence="10">
    <location>
        <begin position="142"/>
        <end position="162"/>
    </location>
</feature>
<evidence type="ECO:0000256" key="2">
    <source>
        <dbReference type="ARBA" id="ARBA00022475"/>
    </source>
</evidence>
<keyword evidence="3 9" id="KW-0812">Transmembrane</keyword>
<reference evidence="12" key="1">
    <citation type="submission" date="2021-10" db="EMBL/GenBank/DDBJ databases">
        <title>Tropical sea cucumber genome reveals ecological adaptation and Cuvierian tubules defense mechanism.</title>
        <authorList>
            <person name="Chen T."/>
        </authorList>
    </citation>
    <scope>NUCLEOTIDE SEQUENCE</scope>
    <source>
        <strain evidence="12">Nanhai2018</strain>
        <tissue evidence="12">Muscle</tissue>
    </source>
</reference>
<comment type="similarity">
    <text evidence="9">Belongs to the G-protein coupled receptor 1 family.</text>
</comment>
<evidence type="ECO:0000256" key="10">
    <source>
        <dbReference type="SAM" id="Phobius"/>
    </source>
</evidence>
<dbReference type="Pfam" id="PF00001">
    <property type="entry name" value="7tm_1"/>
    <property type="match status" value="1"/>
</dbReference>
<dbReference type="InterPro" id="IPR000276">
    <property type="entry name" value="GPCR_Rhodpsn"/>
</dbReference>
<feature type="transmembrane region" description="Helical" evidence="10">
    <location>
        <begin position="291"/>
        <end position="314"/>
    </location>
</feature>
<keyword evidence="13" id="KW-1185">Reference proteome</keyword>
<dbReference type="PROSITE" id="PS00237">
    <property type="entry name" value="G_PROTEIN_RECEP_F1_1"/>
    <property type="match status" value="1"/>
</dbReference>
<organism evidence="12 13">
    <name type="scientific">Holothuria leucospilota</name>
    <name type="common">Black long sea cucumber</name>
    <name type="synonym">Mertensiothuria leucospilota</name>
    <dbReference type="NCBI Taxonomy" id="206669"/>
    <lineage>
        <taxon>Eukaryota</taxon>
        <taxon>Metazoa</taxon>
        <taxon>Echinodermata</taxon>
        <taxon>Eleutherozoa</taxon>
        <taxon>Echinozoa</taxon>
        <taxon>Holothuroidea</taxon>
        <taxon>Aspidochirotacea</taxon>
        <taxon>Aspidochirotida</taxon>
        <taxon>Holothuriidae</taxon>
        <taxon>Holothuria</taxon>
    </lineage>
</organism>
<comment type="subcellular location">
    <subcellularLocation>
        <location evidence="1">Cell membrane</location>
        <topology evidence="1">Multi-pass membrane protein</topology>
    </subcellularLocation>
</comment>
<dbReference type="InterPro" id="IPR017452">
    <property type="entry name" value="GPCR_Rhodpsn_7TM"/>
</dbReference>
<evidence type="ECO:0000256" key="4">
    <source>
        <dbReference type="ARBA" id="ARBA00022989"/>
    </source>
</evidence>
<gene>
    <name evidence="12" type="ORF">HOLleu_15168</name>
</gene>
<evidence type="ECO:0000256" key="7">
    <source>
        <dbReference type="ARBA" id="ARBA00023170"/>
    </source>
</evidence>
<evidence type="ECO:0000256" key="1">
    <source>
        <dbReference type="ARBA" id="ARBA00004651"/>
    </source>
</evidence>
<dbReference type="PANTHER" id="PTHR24249:SF422">
    <property type="entry name" value="G-PROTEIN COUPLED RECEPTORS FAMILY 1 PROFILE DOMAIN-CONTAINING PROTEIN"/>
    <property type="match status" value="1"/>
</dbReference>
<comment type="caution">
    <text evidence="12">The sequence shown here is derived from an EMBL/GenBank/DDBJ whole genome shotgun (WGS) entry which is preliminary data.</text>
</comment>
<feature type="domain" description="G-protein coupled receptors family 1 profile" evidence="11">
    <location>
        <begin position="42"/>
        <end position="314"/>
    </location>
</feature>
<dbReference type="Gene3D" id="1.20.1070.10">
    <property type="entry name" value="Rhodopsin 7-helix transmembrane proteins"/>
    <property type="match status" value="1"/>
</dbReference>
<protein>
    <submittedName>
        <fullName evidence="12">Beta-1 adrenergic receptor</fullName>
    </submittedName>
</protein>
<feature type="transmembrane region" description="Helical" evidence="10">
    <location>
        <begin position="257"/>
        <end position="285"/>
    </location>
</feature>
<feature type="transmembrane region" description="Helical" evidence="10">
    <location>
        <begin position="72"/>
        <end position="93"/>
    </location>
</feature>
<dbReference type="GO" id="GO:0005886">
    <property type="term" value="C:plasma membrane"/>
    <property type="evidence" value="ECO:0007669"/>
    <property type="project" value="UniProtKB-SubCell"/>
</dbReference>
<accession>A0A9Q1C8S6</accession>
<keyword evidence="7 9" id="KW-0675">Receptor</keyword>
<keyword evidence="8 9" id="KW-0807">Transducer</keyword>
<dbReference type="PRINTS" id="PR00237">
    <property type="entry name" value="GPCRRHODOPSN"/>
</dbReference>
<dbReference type="OrthoDB" id="9445642at2759"/>
<name>A0A9Q1C8S6_HOLLE</name>
<keyword evidence="6 10" id="KW-0472">Membrane</keyword>
<feature type="transmembrane region" description="Helical" evidence="10">
    <location>
        <begin position="99"/>
        <end position="121"/>
    </location>
</feature>
<feature type="transmembrane region" description="Helical" evidence="10">
    <location>
        <begin position="28"/>
        <end position="51"/>
    </location>
</feature>
<keyword evidence="4 10" id="KW-1133">Transmembrane helix</keyword>
<dbReference type="EMBL" id="JAIZAY010000006">
    <property type="protein sequence ID" value="KAJ8040772.1"/>
    <property type="molecule type" value="Genomic_DNA"/>
</dbReference>
<keyword evidence="2" id="KW-1003">Cell membrane</keyword>
<feature type="transmembrane region" description="Helical" evidence="10">
    <location>
        <begin position="188"/>
        <end position="209"/>
    </location>
</feature>
<dbReference type="PANTHER" id="PTHR24249">
    <property type="entry name" value="HISTAMINE RECEPTOR-RELATED G-PROTEIN COUPLED RECEPTOR"/>
    <property type="match status" value="1"/>
</dbReference>
<evidence type="ECO:0000313" key="12">
    <source>
        <dbReference type="EMBL" id="KAJ8040772.1"/>
    </source>
</evidence>
<proteinExistence type="inferred from homology"/>
<dbReference type="AlphaFoldDB" id="A0A9Q1C8S6"/>
<dbReference type="PROSITE" id="PS50262">
    <property type="entry name" value="G_PROTEIN_RECEP_F1_2"/>
    <property type="match status" value="1"/>
</dbReference>
<evidence type="ECO:0000256" key="8">
    <source>
        <dbReference type="ARBA" id="ARBA00023224"/>
    </source>
</evidence>
<keyword evidence="5 9" id="KW-0297">G-protein coupled receptor</keyword>
<evidence type="ECO:0000313" key="13">
    <source>
        <dbReference type="Proteomes" id="UP001152320"/>
    </source>
</evidence>
<evidence type="ECO:0000256" key="6">
    <source>
        <dbReference type="ARBA" id="ARBA00023136"/>
    </source>
</evidence>
<evidence type="ECO:0000256" key="3">
    <source>
        <dbReference type="ARBA" id="ARBA00022692"/>
    </source>
</evidence>
<dbReference type="InterPro" id="IPR050569">
    <property type="entry name" value="TAAR"/>
</dbReference>
<dbReference type="Proteomes" id="UP001152320">
    <property type="component" value="Chromosome 6"/>
</dbReference>
<dbReference type="SUPFAM" id="SSF81321">
    <property type="entry name" value="Family A G protein-coupled receptor-like"/>
    <property type="match status" value="1"/>
</dbReference>
<dbReference type="GO" id="GO:0004930">
    <property type="term" value="F:G protein-coupled receptor activity"/>
    <property type="evidence" value="ECO:0007669"/>
    <property type="project" value="UniProtKB-KW"/>
</dbReference>
<evidence type="ECO:0000259" key="11">
    <source>
        <dbReference type="PROSITE" id="PS50262"/>
    </source>
</evidence>
<evidence type="ECO:0000256" key="5">
    <source>
        <dbReference type="ARBA" id="ARBA00023040"/>
    </source>
</evidence>